<organism evidence="1 2">
    <name type="scientific">Marinomonas aquimarina</name>
    <dbReference type="NCBI Taxonomy" id="295068"/>
    <lineage>
        <taxon>Bacteria</taxon>
        <taxon>Pseudomonadati</taxon>
        <taxon>Pseudomonadota</taxon>
        <taxon>Gammaproteobacteria</taxon>
        <taxon>Oceanospirillales</taxon>
        <taxon>Oceanospirillaceae</taxon>
        <taxon>Marinomonas</taxon>
    </lineage>
</organism>
<evidence type="ECO:0000313" key="2">
    <source>
        <dbReference type="Proteomes" id="UP000092627"/>
    </source>
</evidence>
<evidence type="ECO:0000313" key="1">
    <source>
        <dbReference type="EMBL" id="SBS31311.1"/>
    </source>
</evidence>
<dbReference type="EMBL" id="FLOC01000010">
    <property type="protein sequence ID" value="SBS31311.1"/>
    <property type="molecule type" value="Genomic_DNA"/>
</dbReference>
<dbReference type="STRING" id="295068.MAQ5080_01920"/>
<dbReference type="AlphaFoldDB" id="A0A1A8TGD4"/>
<name>A0A1A8TGD4_9GAMM</name>
<accession>A0A1A8TGD4</accession>
<gene>
    <name evidence="1" type="ORF">MAQ5080_01920</name>
</gene>
<dbReference type="Gene3D" id="3.30.530.20">
    <property type="match status" value="1"/>
</dbReference>
<protein>
    <recommendedName>
        <fullName evidence="3">Polyketide cyclase / dehydrase and lipid transport</fullName>
    </recommendedName>
</protein>
<keyword evidence="2" id="KW-1185">Reference proteome</keyword>
<dbReference type="RefSeq" id="WP_067209124.1">
    <property type="nucleotide sequence ID" value="NZ_FLOC01000010.1"/>
</dbReference>
<dbReference type="SUPFAM" id="SSF55961">
    <property type="entry name" value="Bet v1-like"/>
    <property type="match status" value="1"/>
</dbReference>
<dbReference type="InterPro" id="IPR023393">
    <property type="entry name" value="START-like_dom_sf"/>
</dbReference>
<reference evidence="1 2" key="1">
    <citation type="submission" date="2016-06" db="EMBL/GenBank/DDBJ databases">
        <authorList>
            <person name="Kjaerup R.B."/>
            <person name="Dalgaard T.S."/>
            <person name="Juul-Madsen H.R."/>
        </authorList>
    </citation>
    <scope>NUCLEOTIDE SEQUENCE [LARGE SCALE GENOMIC DNA]</scope>
    <source>
        <strain evidence="1 2">CECT 5080</strain>
    </source>
</reference>
<evidence type="ECO:0008006" key="3">
    <source>
        <dbReference type="Google" id="ProtNLM"/>
    </source>
</evidence>
<sequence>MIESNSPFSLHVGIHLKIPSQMAWDLFIQSNQAKWNHALQSLEATLGFHTGSMLTLQFQTLRGALKTKLEVIESSPAHSLVLQSHFRHLLFQHTEQWVVRFHKQETQHSLVEFQYVLSGPFAARVWQEKKLIVNNILNLWLESLKLQSERL</sequence>
<dbReference type="Proteomes" id="UP000092627">
    <property type="component" value="Unassembled WGS sequence"/>
</dbReference>
<proteinExistence type="predicted"/>